<proteinExistence type="inferred from homology"/>
<dbReference type="RefSeq" id="WP_120667473.1">
    <property type="nucleotide sequence ID" value="NZ_JBAIZG010000072.1"/>
</dbReference>
<dbReference type="AlphaFoldDB" id="A0A3E0K624"/>
<dbReference type="InterPro" id="IPR022929">
    <property type="entry name" value="Put_MntP"/>
</dbReference>
<keyword evidence="3 8" id="KW-0812">Transmembrane</keyword>
<feature type="transmembrane region" description="Helical" evidence="8">
    <location>
        <begin position="135"/>
        <end position="155"/>
    </location>
</feature>
<dbReference type="HAMAP" id="MF_01521">
    <property type="entry name" value="MntP_pump"/>
    <property type="match status" value="1"/>
</dbReference>
<feature type="transmembrane region" description="Helical" evidence="8">
    <location>
        <begin position="71"/>
        <end position="93"/>
    </location>
</feature>
<keyword evidence="4 8" id="KW-1133">Transmembrane helix</keyword>
<evidence type="ECO:0000256" key="8">
    <source>
        <dbReference type="HAMAP-Rule" id="MF_01521"/>
    </source>
</evidence>
<feature type="transmembrane region" description="Helical" evidence="8">
    <location>
        <begin position="39"/>
        <end position="59"/>
    </location>
</feature>
<keyword evidence="5 8" id="KW-0406">Ion transport</keyword>
<keyword evidence="1 8" id="KW-0813">Transport</keyword>
<dbReference type="GO" id="GO:0005886">
    <property type="term" value="C:plasma membrane"/>
    <property type="evidence" value="ECO:0007669"/>
    <property type="project" value="UniProtKB-SubCell"/>
</dbReference>
<keyword evidence="7 8" id="KW-0464">Manganese</keyword>
<accession>A0A3E0K624</accession>
<organism evidence="9 10">
    <name type="scientific">Caldibacillus debilis</name>
    <dbReference type="NCBI Taxonomy" id="301148"/>
    <lineage>
        <taxon>Bacteria</taxon>
        <taxon>Bacillati</taxon>
        <taxon>Bacillota</taxon>
        <taxon>Bacilli</taxon>
        <taxon>Bacillales</taxon>
        <taxon>Bacillaceae</taxon>
        <taxon>Caldibacillus</taxon>
    </lineage>
</organism>
<sequence length="184" mass="19920">MEFLIQELVTLSIMAFAVSMDAFSVGLGLGLAPLKIKQVFRLGLTVGMFHVFLPLAGIFAGRLLSDQLGFYTTQVCAVLLIAIGLEMFLGSFGRNRRKKMLFPKGIGMIMSALSVSMDSLPVGLTLGLFGSKTALAVLLFGFFSCILTWTGILFGKTMKGWFGHYSQAFGGSILFFLGLKLLLP</sequence>
<dbReference type="EMBL" id="QEWE01000015">
    <property type="protein sequence ID" value="REJ29046.1"/>
    <property type="molecule type" value="Genomic_DNA"/>
</dbReference>
<dbReference type="PANTHER" id="PTHR35529">
    <property type="entry name" value="MANGANESE EFFLUX PUMP MNTP-RELATED"/>
    <property type="match status" value="1"/>
</dbReference>
<comment type="function">
    <text evidence="8">Probably functions as a manganese efflux pump.</text>
</comment>
<feature type="transmembrane region" description="Helical" evidence="8">
    <location>
        <begin position="162"/>
        <end position="183"/>
    </location>
</feature>
<evidence type="ECO:0000256" key="5">
    <source>
        <dbReference type="ARBA" id="ARBA00023065"/>
    </source>
</evidence>
<keyword evidence="6 8" id="KW-0472">Membrane</keyword>
<evidence type="ECO:0000313" key="9">
    <source>
        <dbReference type="EMBL" id="REJ29046.1"/>
    </source>
</evidence>
<evidence type="ECO:0000256" key="1">
    <source>
        <dbReference type="ARBA" id="ARBA00022448"/>
    </source>
</evidence>
<name>A0A3E0K624_9BACI</name>
<dbReference type="InterPro" id="IPR003810">
    <property type="entry name" value="Mntp/YtaF"/>
</dbReference>
<evidence type="ECO:0000256" key="3">
    <source>
        <dbReference type="ARBA" id="ARBA00022692"/>
    </source>
</evidence>
<gene>
    <name evidence="8" type="primary">mntP</name>
    <name evidence="9" type="ORF">C6P37_07370</name>
</gene>
<evidence type="ECO:0000256" key="2">
    <source>
        <dbReference type="ARBA" id="ARBA00022475"/>
    </source>
</evidence>
<reference evidence="9 10" key="1">
    <citation type="submission" date="2018-03" db="EMBL/GenBank/DDBJ databases">
        <authorList>
            <person name="Keele B.F."/>
        </authorList>
    </citation>
    <scope>NUCLEOTIDE SEQUENCE [LARGE SCALE GENOMIC DNA]</scope>
    <source>
        <strain evidence="9">ZCTH4_d</strain>
    </source>
</reference>
<feature type="transmembrane region" description="Helical" evidence="8">
    <location>
        <begin position="105"/>
        <end position="129"/>
    </location>
</feature>
<feature type="transmembrane region" description="Helical" evidence="8">
    <location>
        <begin position="12"/>
        <end position="32"/>
    </location>
</feature>
<comment type="caution">
    <text evidence="9">The sequence shown here is derived from an EMBL/GenBank/DDBJ whole genome shotgun (WGS) entry which is preliminary data.</text>
</comment>
<evidence type="ECO:0000256" key="7">
    <source>
        <dbReference type="ARBA" id="ARBA00023211"/>
    </source>
</evidence>
<dbReference type="PANTHER" id="PTHR35529:SF1">
    <property type="entry name" value="MANGANESE EFFLUX PUMP MNTP-RELATED"/>
    <property type="match status" value="1"/>
</dbReference>
<keyword evidence="2 8" id="KW-1003">Cell membrane</keyword>
<comment type="similarity">
    <text evidence="8">Belongs to the MntP (TC 9.B.29) family.</text>
</comment>
<evidence type="ECO:0000256" key="6">
    <source>
        <dbReference type="ARBA" id="ARBA00023136"/>
    </source>
</evidence>
<evidence type="ECO:0000256" key="4">
    <source>
        <dbReference type="ARBA" id="ARBA00022989"/>
    </source>
</evidence>
<dbReference type="Proteomes" id="UP000257014">
    <property type="component" value="Unassembled WGS sequence"/>
</dbReference>
<dbReference type="Pfam" id="PF02659">
    <property type="entry name" value="Mntp"/>
    <property type="match status" value="1"/>
</dbReference>
<comment type="subcellular location">
    <subcellularLocation>
        <location evidence="8">Cell membrane</location>
        <topology evidence="8">Multi-pass membrane protein</topology>
    </subcellularLocation>
</comment>
<evidence type="ECO:0000313" key="10">
    <source>
        <dbReference type="Proteomes" id="UP000257014"/>
    </source>
</evidence>
<protein>
    <recommendedName>
        <fullName evidence="8">Putative manganese efflux pump MntP</fullName>
    </recommendedName>
</protein>
<dbReference type="GO" id="GO:0005384">
    <property type="term" value="F:manganese ion transmembrane transporter activity"/>
    <property type="evidence" value="ECO:0007669"/>
    <property type="project" value="UniProtKB-UniRule"/>
</dbReference>